<comment type="similarity">
    <text evidence="1 3">Belongs to the UDP-glycosyltransferase family.</text>
</comment>
<feature type="chain" id="PRO_5035953257" description="UDP-glucuronosyltransferase" evidence="4">
    <location>
        <begin position="20"/>
        <end position="468"/>
    </location>
</feature>
<dbReference type="PANTHER" id="PTHR48047:SF215">
    <property type="entry name" value="GLYCOSYLTRANSFERASE"/>
    <property type="match status" value="1"/>
</dbReference>
<evidence type="ECO:0000313" key="7">
    <source>
        <dbReference type="Proteomes" id="UP000663828"/>
    </source>
</evidence>
<evidence type="ECO:0000256" key="3">
    <source>
        <dbReference type="RuleBase" id="RU003718"/>
    </source>
</evidence>
<evidence type="ECO:0000256" key="4">
    <source>
        <dbReference type="RuleBase" id="RU362059"/>
    </source>
</evidence>
<dbReference type="SUPFAM" id="SSF53756">
    <property type="entry name" value="UDP-Glycosyltransferase/glycogen phosphorylase"/>
    <property type="match status" value="1"/>
</dbReference>
<dbReference type="EC" id="2.4.1.17" evidence="4"/>
<proteinExistence type="inferred from homology"/>
<evidence type="ECO:0000313" key="5">
    <source>
        <dbReference type="EMBL" id="CAF1490286.1"/>
    </source>
</evidence>
<keyword evidence="3" id="KW-0328">Glycosyltransferase</keyword>
<dbReference type="CDD" id="cd03784">
    <property type="entry name" value="GT1_Gtf-like"/>
    <property type="match status" value="1"/>
</dbReference>
<keyword evidence="7" id="KW-1185">Reference proteome</keyword>
<dbReference type="Proteomes" id="UP000663828">
    <property type="component" value="Unassembled WGS sequence"/>
</dbReference>
<gene>
    <name evidence="5" type="ORF">EDS130_LOCUS41985</name>
    <name evidence="6" type="ORF">XAT740_LOCUS45238</name>
</gene>
<dbReference type="GO" id="GO:0016020">
    <property type="term" value="C:membrane"/>
    <property type="evidence" value="ECO:0007669"/>
    <property type="project" value="UniProtKB-SubCell"/>
</dbReference>
<dbReference type="EMBL" id="CAJNOJ010000584">
    <property type="protein sequence ID" value="CAF1490286.1"/>
    <property type="molecule type" value="Genomic_DNA"/>
</dbReference>
<dbReference type="InterPro" id="IPR035595">
    <property type="entry name" value="UDP_glycos_trans_CS"/>
</dbReference>
<comment type="subcellular location">
    <subcellularLocation>
        <location evidence="4">Membrane</location>
        <topology evidence="4">Single-pass membrane protein</topology>
    </subcellularLocation>
</comment>
<dbReference type="GO" id="GO:0015020">
    <property type="term" value="F:glucuronosyltransferase activity"/>
    <property type="evidence" value="ECO:0007669"/>
    <property type="project" value="UniProtKB-EC"/>
</dbReference>
<dbReference type="OrthoDB" id="5835829at2759"/>
<dbReference type="Pfam" id="PF00201">
    <property type="entry name" value="UDPGT"/>
    <property type="match status" value="1"/>
</dbReference>
<dbReference type="AlphaFoldDB" id="A0A815Z6V1"/>
<accession>A0A815Z6V1</accession>
<dbReference type="PANTHER" id="PTHR48047">
    <property type="entry name" value="GLYCOSYLTRANSFERASE"/>
    <property type="match status" value="1"/>
</dbReference>
<dbReference type="InterPro" id="IPR002213">
    <property type="entry name" value="UDP_glucos_trans"/>
</dbReference>
<evidence type="ECO:0000313" key="6">
    <source>
        <dbReference type="EMBL" id="CAF1578520.1"/>
    </source>
</evidence>
<evidence type="ECO:0000256" key="1">
    <source>
        <dbReference type="ARBA" id="ARBA00009995"/>
    </source>
</evidence>
<name>A0A815Z6V1_ADIRI</name>
<dbReference type="Gene3D" id="3.40.50.2000">
    <property type="entry name" value="Glycogen Phosphorylase B"/>
    <property type="match status" value="2"/>
</dbReference>
<dbReference type="GO" id="GO:0035251">
    <property type="term" value="F:UDP-glucosyltransferase activity"/>
    <property type="evidence" value="ECO:0007669"/>
    <property type="project" value="TreeGrafter"/>
</dbReference>
<comment type="catalytic activity">
    <reaction evidence="4">
        <text>glucuronate acceptor + UDP-alpha-D-glucuronate = acceptor beta-D-glucuronoside + UDP + H(+)</text>
        <dbReference type="Rhea" id="RHEA:21032"/>
        <dbReference type="ChEBI" id="CHEBI:15378"/>
        <dbReference type="ChEBI" id="CHEBI:58052"/>
        <dbReference type="ChEBI" id="CHEBI:58223"/>
        <dbReference type="ChEBI" id="CHEBI:132367"/>
        <dbReference type="ChEBI" id="CHEBI:132368"/>
        <dbReference type="EC" id="2.4.1.17"/>
    </reaction>
</comment>
<keyword evidence="2 3" id="KW-0808">Transferase</keyword>
<dbReference type="PROSITE" id="PS00375">
    <property type="entry name" value="UDPGT"/>
    <property type="match status" value="1"/>
</dbReference>
<comment type="caution">
    <text evidence="6">The sequence shown here is derived from an EMBL/GenBank/DDBJ whole genome shotgun (WGS) entry which is preliminary data.</text>
</comment>
<dbReference type="EMBL" id="CAJNOR010005873">
    <property type="protein sequence ID" value="CAF1578520.1"/>
    <property type="molecule type" value="Genomic_DNA"/>
</dbReference>
<organism evidence="6 7">
    <name type="scientific">Adineta ricciae</name>
    <name type="common">Rotifer</name>
    <dbReference type="NCBI Taxonomy" id="249248"/>
    <lineage>
        <taxon>Eukaryota</taxon>
        <taxon>Metazoa</taxon>
        <taxon>Spiralia</taxon>
        <taxon>Gnathifera</taxon>
        <taxon>Rotifera</taxon>
        <taxon>Eurotatoria</taxon>
        <taxon>Bdelloidea</taxon>
        <taxon>Adinetida</taxon>
        <taxon>Adinetidae</taxon>
        <taxon>Adineta</taxon>
    </lineage>
</organism>
<evidence type="ECO:0000256" key="2">
    <source>
        <dbReference type="ARBA" id="ARBA00022679"/>
    </source>
</evidence>
<keyword evidence="4" id="KW-0732">Signal</keyword>
<protein>
    <recommendedName>
        <fullName evidence="4">UDP-glucuronosyltransferase</fullName>
        <ecNumber evidence="4">2.4.1.17</ecNumber>
    </recommendedName>
</protein>
<sequence>MRLFSVFIIICSILLETNAKSESLGHVVLITAPLFGHMIPLLDFAKRLSEYHHVTYIVSASKLDILKQHVSINQTEANTSIQSRIEFIGLLDGNNDDYQVTNKGMNVPMREIARRMHEPLLTLLFPEKTTTILATHSITRPIDLIITDLSVLTPVWESYTRNIPIYIFVPNSLLFFMHTIDIAIHNTKSGKVNPNFDHQIDFLVLLTKGIICNSVFELDDIILDKLRRKSQPAANIPVLFVAPLISDDFAETRQSSLIVHIKQWLDRHWERANRSACVIYIAFGSWVSHDSKQLSEITNALKPYPFIWSLKKKLQTLILPLGIDSEQHLLLDWTPQRFILSHPAVRLFISHGGWNSLLESMSAAKPTLVWPFFADQTVNGYRLEHEFGMGRHMLNTDLASGQRIITSDELTSYLKEIFAREMEYLQNAQDIQDVIFHAKENSSRLDVEKVIKIIDDQASKRMKKHHEL</sequence>
<reference evidence="6" key="1">
    <citation type="submission" date="2021-02" db="EMBL/GenBank/DDBJ databases">
        <authorList>
            <person name="Nowell W R."/>
        </authorList>
    </citation>
    <scope>NUCLEOTIDE SEQUENCE</scope>
</reference>
<feature type="signal peptide" evidence="4">
    <location>
        <begin position="1"/>
        <end position="19"/>
    </location>
</feature>
<dbReference type="Proteomes" id="UP000663852">
    <property type="component" value="Unassembled WGS sequence"/>
</dbReference>